<feature type="modified residue" description="4-aspartylphosphate" evidence="9">
    <location>
        <position position="54"/>
    </location>
</feature>
<evidence type="ECO:0000256" key="6">
    <source>
        <dbReference type="ARBA" id="ARBA00023125"/>
    </source>
</evidence>
<feature type="domain" description="Response regulatory" evidence="10">
    <location>
        <begin position="3"/>
        <end position="119"/>
    </location>
</feature>
<keyword evidence="12" id="KW-1185">Reference proteome</keyword>
<evidence type="ECO:0000256" key="8">
    <source>
        <dbReference type="ARBA" id="ARBA00023163"/>
    </source>
</evidence>
<keyword evidence="5" id="KW-0805">Transcription regulation</keyword>
<comment type="subcellular location">
    <subcellularLocation>
        <location evidence="1">Cytoplasm</location>
    </subcellularLocation>
</comment>
<evidence type="ECO:0000313" key="11">
    <source>
        <dbReference type="EMBL" id="PTL37327.1"/>
    </source>
</evidence>
<dbReference type="InterPro" id="IPR011006">
    <property type="entry name" value="CheY-like_superfamily"/>
</dbReference>
<dbReference type="GO" id="GO:0000156">
    <property type="term" value="F:phosphorelay response regulator activity"/>
    <property type="evidence" value="ECO:0007669"/>
    <property type="project" value="TreeGrafter"/>
</dbReference>
<evidence type="ECO:0000256" key="3">
    <source>
        <dbReference type="ARBA" id="ARBA00022553"/>
    </source>
</evidence>
<dbReference type="AlphaFoldDB" id="A0A2T4U1Q4"/>
<dbReference type="EMBL" id="PZJJ01000063">
    <property type="protein sequence ID" value="PTL37327.1"/>
    <property type="molecule type" value="Genomic_DNA"/>
</dbReference>
<dbReference type="InterPro" id="IPR051271">
    <property type="entry name" value="2C-system_Tx_regulators"/>
</dbReference>
<name>A0A2T4U1Q4_9BACI</name>
<dbReference type="InterPro" id="IPR036390">
    <property type="entry name" value="WH_DNA-bd_sf"/>
</dbReference>
<evidence type="ECO:0000256" key="4">
    <source>
        <dbReference type="ARBA" id="ARBA00023012"/>
    </source>
</evidence>
<dbReference type="GO" id="GO:0005737">
    <property type="term" value="C:cytoplasm"/>
    <property type="evidence" value="ECO:0007669"/>
    <property type="project" value="UniProtKB-SubCell"/>
</dbReference>
<evidence type="ECO:0000256" key="2">
    <source>
        <dbReference type="ARBA" id="ARBA00022490"/>
    </source>
</evidence>
<gene>
    <name evidence="11" type="ORF">C6Y45_17070</name>
</gene>
<dbReference type="OrthoDB" id="9759232at2"/>
<evidence type="ECO:0000256" key="5">
    <source>
        <dbReference type="ARBA" id="ARBA00023015"/>
    </source>
</evidence>
<dbReference type="GO" id="GO:0003700">
    <property type="term" value="F:DNA-binding transcription factor activity"/>
    <property type="evidence" value="ECO:0007669"/>
    <property type="project" value="InterPro"/>
</dbReference>
<keyword evidence="3 9" id="KW-0597">Phosphoprotein</keyword>
<organism evidence="11 12">
    <name type="scientific">Alkalicoccus saliphilus</name>
    <dbReference type="NCBI Taxonomy" id="200989"/>
    <lineage>
        <taxon>Bacteria</taxon>
        <taxon>Bacillati</taxon>
        <taxon>Bacillota</taxon>
        <taxon>Bacilli</taxon>
        <taxon>Bacillales</taxon>
        <taxon>Bacillaceae</taxon>
        <taxon>Alkalicoccus</taxon>
    </lineage>
</organism>
<dbReference type="PROSITE" id="PS50110">
    <property type="entry name" value="RESPONSE_REGULATORY"/>
    <property type="match status" value="1"/>
</dbReference>
<evidence type="ECO:0000259" key="10">
    <source>
        <dbReference type="PROSITE" id="PS50110"/>
    </source>
</evidence>
<keyword evidence="7" id="KW-0010">Activator</keyword>
<dbReference type="PANTHER" id="PTHR45526">
    <property type="entry name" value="TRANSCRIPTIONAL REGULATORY PROTEIN DPIA"/>
    <property type="match status" value="1"/>
</dbReference>
<dbReference type="Pfam" id="PF00072">
    <property type="entry name" value="Response_reg"/>
    <property type="match status" value="1"/>
</dbReference>
<keyword evidence="6" id="KW-0238">DNA-binding</keyword>
<dbReference type="InterPro" id="IPR001789">
    <property type="entry name" value="Sig_transdc_resp-reg_receiver"/>
</dbReference>
<evidence type="ECO:0000256" key="9">
    <source>
        <dbReference type="PROSITE-ProRule" id="PRU00169"/>
    </source>
</evidence>
<evidence type="ECO:0000256" key="1">
    <source>
        <dbReference type="ARBA" id="ARBA00004496"/>
    </source>
</evidence>
<evidence type="ECO:0000256" key="7">
    <source>
        <dbReference type="ARBA" id="ARBA00023159"/>
    </source>
</evidence>
<protein>
    <submittedName>
        <fullName evidence="11">Two-component system response regulator DcuR</fullName>
    </submittedName>
</protein>
<proteinExistence type="predicted"/>
<dbReference type="InterPro" id="IPR024187">
    <property type="entry name" value="Sig_transdc_resp-reg_cit/mal"/>
</dbReference>
<accession>A0A2T4U1Q4</accession>
<keyword evidence="8" id="KW-0804">Transcription</keyword>
<dbReference type="CDD" id="cd19925">
    <property type="entry name" value="REC_citrate_TCS"/>
    <property type="match status" value="1"/>
</dbReference>
<reference evidence="11 12" key="1">
    <citation type="submission" date="2018-03" db="EMBL/GenBank/DDBJ databases">
        <title>Alkalicoccus saliphilus sp. nov., isolated from a mineral pool.</title>
        <authorList>
            <person name="Zhao B."/>
        </authorList>
    </citation>
    <scope>NUCLEOTIDE SEQUENCE [LARGE SCALE GENOMIC DNA]</scope>
    <source>
        <strain evidence="11 12">6AG</strain>
    </source>
</reference>
<sequence>MINVLIVEDDPMVAELNRSYLEKMKGFRAIASASTSEEAEALLASKQVDLLLLDVYMPGLNGLEFLKKVREQKINVDVILITATSETAEIQKALRLGAVDYLIKPFEFPRFQKALLQYEKYYWRVDQKGRMSQEDLDQLLQKQPSPPHIPETAELPKGLTKTTLETICRRISVFAPGSFSTEDLASSTDISRVSVRKYLKFLTSIGFLEETLTYGVGRPIYQYRINEANRQVIQHYL</sequence>
<dbReference type="SMART" id="SM00448">
    <property type="entry name" value="REC"/>
    <property type="match status" value="1"/>
</dbReference>
<dbReference type="SUPFAM" id="SSF52172">
    <property type="entry name" value="CheY-like"/>
    <property type="match status" value="1"/>
</dbReference>
<evidence type="ECO:0000313" key="12">
    <source>
        <dbReference type="Proteomes" id="UP000240509"/>
    </source>
</evidence>
<dbReference type="Proteomes" id="UP000240509">
    <property type="component" value="Unassembled WGS sequence"/>
</dbReference>
<dbReference type="PIRSF" id="PIRSF006171">
    <property type="entry name" value="RR_citrat_malat"/>
    <property type="match status" value="1"/>
</dbReference>
<dbReference type="SUPFAM" id="SSF46785">
    <property type="entry name" value="Winged helix' DNA-binding domain"/>
    <property type="match status" value="1"/>
</dbReference>
<comment type="caution">
    <text evidence="11">The sequence shown here is derived from an EMBL/GenBank/DDBJ whole genome shotgun (WGS) entry which is preliminary data.</text>
</comment>
<keyword evidence="2" id="KW-0963">Cytoplasm</keyword>
<dbReference type="PANTHER" id="PTHR45526:SF1">
    <property type="entry name" value="TRANSCRIPTIONAL REGULATORY PROTEIN DCUR-RELATED"/>
    <property type="match status" value="1"/>
</dbReference>
<dbReference type="RefSeq" id="WP_107586433.1">
    <property type="nucleotide sequence ID" value="NZ_PZJJ01000063.1"/>
</dbReference>
<keyword evidence="4" id="KW-0902">Two-component regulatory system</keyword>
<dbReference type="GO" id="GO:0003677">
    <property type="term" value="F:DNA binding"/>
    <property type="evidence" value="ECO:0007669"/>
    <property type="project" value="UniProtKB-KW"/>
</dbReference>
<dbReference type="Gene3D" id="3.40.50.2300">
    <property type="match status" value="1"/>
</dbReference>